<feature type="region of interest" description="Disordered" evidence="8">
    <location>
        <begin position="1136"/>
        <end position="1156"/>
    </location>
</feature>
<keyword evidence="4" id="KW-0813">Transport</keyword>
<evidence type="ECO:0000313" key="11">
    <source>
        <dbReference type="Proteomes" id="UP000887572"/>
    </source>
</evidence>
<keyword evidence="11" id="KW-1185">Reference proteome</keyword>
<proteinExistence type="inferred from homology"/>
<keyword evidence="7" id="KW-0539">Nucleus</keyword>
<evidence type="ECO:0000256" key="4">
    <source>
        <dbReference type="ARBA" id="ARBA00022448"/>
    </source>
</evidence>
<dbReference type="Gene3D" id="1.25.10.10">
    <property type="entry name" value="Leucine-rich Repeat Variant"/>
    <property type="match status" value="1"/>
</dbReference>
<evidence type="ECO:0000259" key="10">
    <source>
        <dbReference type="Pfam" id="PF25795"/>
    </source>
</evidence>
<comment type="similarity">
    <text evidence="3">Belongs to the exportin family.</text>
</comment>
<dbReference type="AlphaFoldDB" id="A0A914HL56"/>
<dbReference type="InterPro" id="IPR011989">
    <property type="entry name" value="ARM-like"/>
</dbReference>
<evidence type="ECO:0000256" key="6">
    <source>
        <dbReference type="ARBA" id="ARBA00022927"/>
    </source>
</evidence>
<dbReference type="InterPro" id="IPR057947">
    <property type="entry name" value="TPR_XPO7/RBP17"/>
</dbReference>
<dbReference type="InterPro" id="IPR001494">
    <property type="entry name" value="Importin-beta_N"/>
</dbReference>
<organism evidence="11 12">
    <name type="scientific">Globodera rostochiensis</name>
    <name type="common">Golden nematode worm</name>
    <name type="synonym">Heterodera rostochiensis</name>
    <dbReference type="NCBI Taxonomy" id="31243"/>
    <lineage>
        <taxon>Eukaryota</taxon>
        <taxon>Metazoa</taxon>
        <taxon>Ecdysozoa</taxon>
        <taxon>Nematoda</taxon>
        <taxon>Chromadorea</taxon>
        <taxon>Rhabditida</taxon>
        <taxon>Tylenchina</taxon>
        <taxon>Tylenchomorpha</taxon>
        <taxon>Tylenchoidea</taxon>
        <taxon>Heteroderidae</taxon>
        <taxon>Heteroderinae</taxon>
        <taxon>Globodera</taxon>
    </lineage>
</organism>
<dbReference type="GO" id="GO:0005049">
    <property type="term" value="F:nuclear export signal receptor activity"/>
    <property type="evidence" value="ECO:0007669"/>
    <property type="project" value="InterPro"/>
</dbReference>
<evidence type="ECO:0000259" key="9">
    <source>
        <dbReference type="Pfam" id="PF03810"/>
    </source>
</evidence>
<evidence type="ECO:0000256" key="7">
    <source>
        <dbReference type="ARBA" id="ARBA00023242"/>
    </source>
</evidence>
<keyword evidence="5" id="KW-0963">Cytoplasm</keyword>
<feature type="domain" description="Exportin-7/Ran-binding protein 17 TPR repeats" evidence="10">
    <location>
        <begin position="456"/>
        <end position="689"/>
    </location>
</feature>
<dbReference type="GO" id="GO:0006611">
    <property type="term" value="P:protein export from nucleus"/>
    <property type="evidence" value="ECO:0007669"/>
    <property type="project" value="TreeGrafter"/>
</dbReference>
<evidence type="ECO:0000313" key="12">
    <source>
        <dbReference type="WBParaSite" id="Gr19_v10_g17636.t1"/>
    </source>
</evidence>
<dbReference type="GO" id="GO:0031267">
    <property type="term" value="F:small GTPase binding"/>
    <property type="evidence" value="ECO:0007669"/>
    <property type="project" value="InterPro"/>
</dbReference>
<dbReference type="SUPFAM" id="SSF48371">
    <property type="entry name" value="ARM repeat"/>
    <property type="match status" value="1"/>
</dbReference>
<dbReference type="Pfam" id="PF25795">
    <property type="entry name" value="TPR_XPO7"/>
    <property type="match status" value="1"/>
</dbReference>
<dbReference type="GO" id="GO:0005737">
    <property type="term" value="C:cytoplasm"/>
    <property type="evidence" value="ECO:0007669"/>
    <property type="project" value="UniProtKB-SubCell"/>
</dbReference>
<accession>A0A914HL56</accession>
<evidence type="ECO:0000256" key="8">
    <source>
        <dbReference type="SAM" id="MobiDB-lite"/>
    </source>
</evidence>
<dbReference type="InterPro" id="IPR044189">
    <property type="entry name" value="XPO4/7-like"/>
</dbReference>
<name>A0A914HL56_GLORO</name>
<evidence type="ECO:0000256" key="5">
    <source>
        <dbReference type="ARBA" id="ARBA00022490"/>
    </source>
</evidence>
<protein>
    <submittedName>
        <fullName evidence="12">Importin N-terminal domain-containing protein</fullName>
    </submittedName>
</protein>
<dbReference type="Proteomes" id="UP000887572">
    <property type="component" value="Unplaced"/>
</dbReference>
<dbReference type="WBParaSite" id="Gr19_v10_g17636.t1">
    <property type="protein sequence ID" value="Gr19_v10_g17636.t1"/>
    <property type="gene ID" value="Gr19_v10_g17636"/>
</dbReference>
<dbReference type="PANTHER" id="PTHR12596:SF2">
    <property type="entry name" value="EXPORTIN-7 ISOFORM X1"/>
    <property type="match status" value="1"/>
</dbReference>
<evidence type="ECO:0000256" key="3">
    <source>
        <dbReference type="ARBA" id="ARBA00009466"/>
    </source>
</evidence>
<dbReference type="PANTHER" id="PTHR12596">
    <property type="entry name" value="EXPORTIN 4,7-RELATED"/>
    <property type="match status" value="1"/>
</dbReference>
<keyword evidence="6" id="KW-0653">Protein transport</keyword>
<dbReference type="GO" id="GO:0005643">
    <property type="term" value="C:nuclear pore"/>
    <property type="evidence" value="ECO:0007669"/>
    <property type="project" value="TreeGrafter"/>
</dbReference>
<feature type="domain" description="Importin N-terminal" evidence="9">
    <location>
        <begin position="64"/>
        <end position="128"/>
    </location>
</feature>
<dbReference type="InterPro" id="IPR016024">
    <property type="entry name" value="ARM-type_fold"/>
</dbReference>
<feature type="compositionally biased region" description="Polar residues" evidence="8">
    <location>
        <begin position="1137"/>
        <end position="1148"/>
    </location>
</feature>
<comment type="subcellular location">
    <subcellularLocation>
        <location evidence="2">Cytoplasm</location>
    </subcellularLocation>
    <subcellularLocation>
        <location evidence="1">Nucleus</location>
    </subcellularLocation>
</comment>
<sequence length="1156" mass="131720">MIESFSLHDFDTKIDFCKKICYWSFELVKIVRAALPPMLYNIAFLNRLSRSLCEGVNEQERREAEETLSKLIDSADCLGNCLLLLQDGEQPFAQVVATGALKRMLNRKISLSIQDRLQLRNYLLDYLIARPTLQPFILNPLCKLFSLLTKVGWLEKDPQTNSLPFQLPVRELFKLARGSSDAGLLALKLLGSLVEEANSDEGLDSISKQRKISGDFRDNFLMDIFIVSLDIVEGVVGKQQQLGEGVHLNCVSQAVDLTLASVSFDFVGSMFDETLDENVNIQIPAKWRPVLLDRSVVKLMFDLYFVLPRQHIANVFQTLVQLSSVRRMLFDSSDRQKYLEQIVTGLRRVLEAPEKLNTADNFHQYCRIVSRMKANYQVAELAKCESFSGLLNSLTKFTLDCLSMSHFFTTNSIYYLISFWSKLAGSLSYARVDVELISACIPKVCTAFIQSRIALCESVVRQGVEDPLDDMGSVKQLMELFTVLSRKDYKQTVKELLEKFDESLSILFTQGIPEQEQIIARKRLIWLITMMGAGVNGKASSNSSELDDDLYDGEVAARVWKTMQLTNRRLERQHPGVMDIQLEFAYIYLMDEFRKAYISDQVMRESQVYEKLGELGVTDDSEVLRLFAQKIIVNLTYWGKDEKILSSTLSLLNDLTVGYANVRRLLKTKEIQELLRNHAAFDFVVSNEHISIMKSRTNFYASLMRLLNIELEDDPSVFNQFMSPISEKFKGILTLFQSNSITSSNEGQLKMAVVGFVRDLRGIALACTKKSNYQLFLNWAMPNVFAVMIESVKRWTDNADVCTPILKLVAEMTMNRQSRLTYDMHSCITVVLFRHVSTVLSEYGNRFLQLPAVSKDLHYRQRVKNIGVICQILRHVLSGNYLPHGVFWLYGDTCLNDALDIAFKLFFRLQEENFLAYSKVAQCVYYWIDIVTQGSMAYVSKLDEQIFIAILRAVHKGLLSATGGSARVADPLVFNNSAQCFGDTTICSTACTILDQILDYVFDRISRPLVQEILPSCKEPEGEKWRDAIDRHPDILYDLLNTIFAQLLFEEVKCQWSMSRPLLGLIILTASSGRYEQCKNEFICQQPTQLQQPLEQAFSRLMDGVREDNVSLKNKDNFTQNLSSFRKEVEAILRGNPVSSSANNGSSEQEFDNMTD</sequence>
<evidence type="ECO:0000256" key="1">
    <source>
        <dbReference type="ARBA" id="ARBA00004123"/>
    </source>
</evidence>
<reference evidence="12" key="1">
    <citation type="submission" date="2022-11" db="UniProtKB">
        <authorList>
            <consortium name="WormBaseParasite"/>
        </authorList>
    </citation>
    <scope>IDENTIFICATION</scope>
</reference>
<evidence type="ECO:0000256" key="2">
    <source>
        <dbReference type="ARBA" id="ARBA00004496"/>
    </source>
</evidence>
<dbReference type="Pfam" id="PF03810">
    <property type="entry name" value="IBN_N"/>
    <property type="match status" value="1"/>
</dbReference>